<evidence type="ECO:0000313" key="1">
    <source>
        <dbReference type="EMBL" id="KAL0173716.1"/>
    </source>
</evidence>
<dbReference type="Proteomes" id="UP001529510">
    <property type="component" value="Unassembled WGS sequence"/>
</dbReference>
<comment type="caution">
    <text evidence="1">The sequence shown here is derived from an EMBL/GenBank/DDBJ whole genome shotgun (WGS) entry which is preliminary data.</text>
</comment>
<dbReference type="AlphaFoldDB" id="A0ABD0PLT3"/>
<dbReference type="CDD" id="cd09275">
    <property type="entry name" value="RNase_HI_RT_DIRS1"/>
    <property type="match status" value="1"/>
</dbReference>
<organism evidence="1 2">
    <name type="scientific">Cirrhinus mrigala</name>
    <name type="common">Mrigala</name>
    <dbReference type="NCBI Taxonomy" id="683832"/>
    <lineage>
        <taxon>Eukaryota</taxon>
        <taxon>Metazoa</taxon>
        <taxon>Chordata</taxon>
        <taxon>Craniata</taxon>
        <taxon>Vertebrata</taxon>
        <taxon>Euteleostomi</taxon>
        <taxon>Actinopterygii</taxon>
        <taxon>Neopterygii</taxon>
        <taxon>Teleostei</taxon>
        <taxon>Ostariophysi</taxon>
        <taxon>Cypriniformes</taxon>
        <taxon>Cyprinidae</taxon>
        <taxon>Labeoninae</taxon>
        <taxon>Labeonini</taxon>
        <taxon>Cirrhinus</taxon>
    </lineage>
</organism>
<dbReference type="EMBL" id="JAMKFB020000015">
    <property type="protein sequence ID" value="KAL0173716.1"/>
    <property type="molecule type" value="Genomic_DNA"/>
</dbReference>
<keyword evidence="2" id="KW-1185">Reference proteome</keyword>
<feature type="non-terminal residue" evidence="1">
    <location>
        <position position="209"/>
    </location>
</feature>
<evidence type="ECO:0000313" key="2">
    <source>
        <dbReference type="Proteomes" id="UP001529510"/>
    </source>
</evidence>
<name>A0ABD0PLT3_CIRMR</name>
<gene>
    <name evidence="1" type="ORF">M9458_029684</name>
</gene>
<accession>A0ABD0PLT3</accession>
<feature type="non-terminal residue" evidence="1">
    <location>
        <position position="1"/>
    </location>
</feature>
<sequence length="209" mass="23428">IIPLGLLFYESSAEVSAKVWPLSTDRYDVRDTCHKRTSESLPLVEQTKQYHERQLILTDTSMRDWGAVLNSTWARGLWEPPWTSQHINVLELRAIHLALDYFLPYLDRQRGSSIIHKQTGGTDIPSTLQGGSQPHILSVKAVHLPGLQNQAADMLSSGGPWPGEWRVHPDVVKIIWDHFGMAGVDLFRLLGDNSLPSLLLTQEEADTSG</sequence>
<proteinExistence type="predicted"/>
<protein>
    <submittedName>
        <fullName evidence="1">Uncharacterized protein</fullName>
    </submittedName>
</protein>
<reference evidence="1 2" key="1">
    <citation type="submission" date="2024-05" db="EMBL/GenBank/DDBJ databases">
        <title>Genome sequencing and assembly of Indian major carp, Cirrhinus mrigala (Hamilton, 1822).</title>
        <authorList>
            <person name="Mohindra V."/>
            <person name="Chowdhury L.M."/>
            <person name="Lal K."/>
            <person name="Jena J.K."/>
        </authorList>
    </citation>
    <scope>NUCLEOTIDE SEQUENCE [LARGE SCALE GENOMIC DNA]</scope>
    <source>
        <strain evidence="1">CM1030</strain>
        <tissue evidence="1">Blood</tissue>
    </source>
</reference>